<gene>
    <name evidence="6" type="ORF">COO09_16830</name>
</gene>
<dbReference type="OrthoDB" id="9798857at2"/>
<dbReference type="RefSeq" id="WP_066965274.1">
    <property type="nucleotide sequence ID" value="NZ_CP023449.1"/>
</dbReference>
<evidence type="ECO:0000256" key="2">
    <source>
        <dbReference type="ARBA" id="ARBA00023125"/>
    </source>
</evidence>
<dbReference type="InterPro" id="IPR036271">
    <property type="entry name" value="Tet_transcr_reg_TetR-rel_C_sf"/>
</dbReference>
<evidence type="ECO:0000256" key="1">
    <source>
        <dbReference type="ARBA" id="ARBA00023015"/>
    </source>
</evidence>
<dbReference type="SUPFAM" id="SSF48498">
    <property type="entry name" value="Tetracyclin repressor-like, C-terminal domain"/>
    <property type="match status" value="1"/>
</dbReference>
<name>A0A2A4FQY0_9SPHN</name>
<protein>
    <submittedName>
        <fullName evidence="6">TetR/AcrR family transcriptional regulator</fullName>
    </submittedName>
</protein>
<organism evidence="6 7">
    <name type="scientific">Rhizorhabdus dicambivorans</name>
    <dbReference type="NCBI Taxonomy" id="1850238"/>
    <lineage>
        <taxon>Bacteria</taxon>
        <taxon>Pseudomonadati</taxon>
        <taxon>Pseudomonadota</taxon>
        <taxon>Alphaproteobacteria</taxon>
        <taxon>Sphingomonadales</taxon>
        <taxon>Sphingomonadaceae</taxon>
        <taxon>Rhizorhabdus</taxon>
    </lineage>
</organism>
<keyword evidence="7" id="KW-1185">Reference proteome</keyword>
<proteinExistence type="predicted"/>
<reference evidence="6 7" key="1">
    <citation type="submission" date="2017-09" db="EMBL/GenBank/DDBJ databases">
        <title>The Catabolism of 3,6-Dichlorosalicylic acid is Initiated by the Cytochrome P450 Monooxygenase DsmABC in Rhizorhabdus dicambivorans Ndbn-20.</title>
        <authorList>
            <person name="Na L."/>
        </authorList>
    </citation>
    <scope>NUCLEOTIDE SEQUENCE [LARGE SCALE GENOMIC DNA]</scope>
    <source>
        <strain evidence="6 7">Ndbn-20m</strain>
    </source>
</reference>
<dbReference type="Gene3D" id="1.10.10.60">
    <property type="entry name" value="Homeodomain-like"/>
    <property type="match status" value="1"/>
</dbReference>
<dbReference type="PANTHER" id="PTHR47506:SF7">
    <property type="entry name" value="TRANSCRIPTIONAL REGULATORY PROTEIN"/>
    <property type="match status" value="1"/>
</dbReference>
<dbReference type="Proteomes" id="UP000218934">
    <property type="component" value="Unassembled WGS sequence"/>
</dbReference>
<keyword evidence="1" id="KW-0805">Transcription regulation</keyword>
<dbReference type="GO" id="GO:0003677">
    <property type="term" value="F:DNA binding"/>
    <property type="evidence" value="ECO:0007669"/>
    <property type="project" value="UniProtKB-UniRule"/>
</dbReference>
<dbReference type="SUPFAM" id="SSF46689">
    <property type="entry name" value="Homeodomain-like"/>
    <property type="match status" value="1"/>
</dbReference>
<dbReference type="PANTHER" id="PTHR47506">
    <property type="entry name" value="TRANSCRIPTIONAL REGULATORY PROTEIN"/>
    <property type="match status" value="1"/>
</dbReference>
<dbReference type="KEGG" id="rdi:CMV14_16230"/>
<evidence type="ECO:0000313" key="7">
    <source>
        <dbReference type="Proteomes" id="UP000218934"/>
    </source>
</evidence>
<dbReference type="InterPro" id="IPR001647">
    <property type="entry name" value="HTH_TetR"/>
</dbReference>
<dbReference type="PROSITE" id="PS50977">
    <property type="entry name" value="HTH_TETR_2"/>
    <property type="match status" value="1"/>
</dbReference>
<dbReference type="InterPro" id="IPR009057">
    <property type="entry name" value="Homeodomain-like_sf"/>
</dbReference>
<feature type="DNA-binding region" description="H-T-H motif" evidence="4">
    <location>
        <begin position="32"/>
        <end position="51"/>
    </location>
</feature>
<dbReference type="AlphaFoldDB" id="A0A2A4FQY0"/>
<sequence length="208" mass="22252">MRYEKGRKDASRRRIMEVATDRFRNDGIAASGLAAIMSDAGLTNGAFYPHFPSKADLVQACVVTALDEQWTQLREIIAAGGPAAAIAIYLSPEHRDNPGKGCALAALLPELARQPAEAHNLYAERLLALVREMAATLSPEIKDREGVALSIQAILIGALQLSRAVSGTPLSDRILTIGTDAVRTLITHSVHMTPAEAGPPDNHKKDSV</sequence>
<accession>A0A2A4FQY0</accession>
<dbReference type="Pfam" id="PF00440">
    <property type="entry name" value="TetR_N"/>
    <property type="match status" value="1"/>
</dbReference>
<keyword evidence="2 4" id="KW-0238">DNA-binding</keyword>
<dbReference type="PRINTS" id="PR00455">
    <property type="entry name" value="HTHTETR"/>
</dbReference>
<dbReference type="Gene3D" id="1.10.357.10">
    <property type="entry name" value="Tetracycline Repressor, domain 2"/>
    <property type="match status" value="1"/>
</dbReference>
<evidence type="ECO:0000259" key="5">
    <source>
        <dbReference type="PROSITE" id="PS50977"/>
    </source>
</evidence>
<feature type="domain" description="HTH tetR-type" evidence="5">
    <location>
        <begin position="9"/>
        <end position="69"/>
    </location>
</feature>
<evidence type="ECO:0000256" key="4">
    <source>
        <dbReference type="PROSITE-ProRule" id="PRU00335"/>
    </source>
</evidence>
<evidence type="ECO:0000256" key="3">
    <source>
        <dbReference type="ARBA" id="ARBA00023163"/>
    </source>
</evidence>
<keyword evidence="3" id="KW-0804">Transcription</keyword>
<dbReference type="EMBL" id="NWUF01000018">
    <property type="protein sequence ID" value="PCE41165.1"/>
    <property type="molecule type" value="Genomic_DNA"/>
</dbReference>
<comment type="caution">
    <text evidence="6">The sequence shown here is derived from an EMBL/GenBank/DDBJ whole genome shotgun (WGS) entry which is preliminary data.</text>
</comment>
<evidence type="ECO:0000313" key="6">
    <source>
        <dbReference type="EMBL" id="PCE41165.1"/>
    </source>
</evidence>